<evidence type="ECO:0000313" key="4">
    <source>
        <dbReference type="Proteomes" id="UP000598775"/>
    </source>
</evidence>
<organism evidence="3 4">
    <name type="scientific">Subtercola lobariae</name>
    <dbReference type="NCBI Taxonomy" id="1588641"/>
    <lineage>
        <taxon>Bacteria</taxon>
        <taxon>Bacillati</taxon>
        <taxon>Actinomycetota</taxon>
        <taxon>Actinomycetes</taxon>
        <taxon>Micrococcales</taxon>
        <taxon>Microbacteriaceae</taxon>
        <taxon>Subtercola</taxon>
    </lineage>
</organism>
<dbReference type="Proteomes" id="UP000598775">
    <property type="component" value="Unassembled WGS sequence"/>
</dbReference>
<dbReference type="InterPro" id="IPR013736">
    <property type="entry name" value="Xaa-Pro_dipept_C"/>
</dbReference>
<dbReference type="InterPro" id="IPR029058">
    <property type="entry name" value="AB_hydrolase_fold"/>
</dbReference>
<accession>A0A917BIA3</accession>
<protein>
    <submittedName>
        <fullName evidence="3">Hydrolase</fullName>
    </submittedName>
</protein>
<reference evidence="3 4" key="1">
    <citation type="journal article" date="2014" name="Int. J. Syst. Evol. Microbiol.">
        <title>Complete genome sequence of Corynebacterium casei LMG S-19264T (=DSM 44701T), isolated from a smear-ripened cheese.</title>
        <authorList>
            <consortium name="US DOE Joint Genome Institute (JGI-PGF)"/>
            <person name="Walter F."/>
            <person name="Albersmeier A."/>
            <person name="Kalinowski J."/>
            <person name="Ruckert C."/>
        </authorList>
    </citation>
    <scope>NUCLEOTIDE SEQUENCE [LARGE SCALE GENOMIC DNA]</scope>
    <source>
        <strain evidence="3 4">CGMCC 1.12976</strain>
    </source>
</reference>
<proteinExistence type="predicted"/>
<dbReference type="SUPFAM" id="SSF49785">
    <property type="entry name" value="Galactose-binding domain-like"/>
    <property type="match status" value="1"/>
</dbReference>
<dbReference type="PANTHER" id="PTHR43056">
    <property type="entry name" value="PEPTIDASE S9 PROLYL OLIGOPEPTIDASE"/>
    <property type="match status" value="1"/>
</dbReference>
<comment type="caution">
    <text evidence="3">The sequence shown here is derived from an EMBL/GenBank/DDBJ whole genome shotgun (WGS) entry which is preliminary data.</text>
</comment>
<dbReference type="GO" id="GO:0008239">
    <property type="term" value="F:dipeptidyl-peptidase activity"/>
    <property type="evidence" value="ECO:0007669"/>
    <property type="project" value="InterPro"/>
</dbReference>
<dbReference type="Pfam" id="PF02129">
    <property type="entry name" value="Peptidase_S15"/>
    <property type="match status" value="1"/>
</dbReference>
<dbReference type="Gene3D" id="3.40.50.1820">
    <property type="entry name" value="alpha/beta hydrolase"/>
    <property type="match status" value="1"/>
</dbReference>
<dbReference type="InterPro" id="IPR008979">
    <property type="entry name" value="Galactose-bd-like_sf"/>
</dbReference>
<dbReference type="Gene3D" id="2.60.120.260">
    <property type="entry name" value="Galactose-binding domain-like"/>
    <property type="match status" value="1"/>
</dbReference>
<gene>
    <name evidence="3" type="ORF">GCM10011399_37440</name>
</gene>
<dbReference type="PANTHER" id="PTHR43056:SF10">
    <property type="entry name" value="COCE_NOND FAMILY, PUTATIVE (AFU_ORTHOLOGUE AFUA_7G00600)-RELATED"/>
    <property type="match status" value="1"/>
</dbReference>
<dbReference type="InterPro" id="IPR050585">
    <property type="entry name" value="Xaa-Pro_dipeptidyl-ppase/CocE"/>
</dbReference>
<dbReference type="NCBIfam" id="TIGR00976">
    <property type="entry name" value="CocE_NonD"/>
    <property type="match status" value="2"/>
</dbReference>
<dbReference type="Gene3D" id="1.10.3020.20">
    <property type="match status" value="1"/>
</dbReference>
<keyword evidence="4" id="KW-1185">Reference proteome</keyword>
<evidence type="ECO:0000256" key="1">
    <source>
        <dbReference type="ARBA" id="ARBA00022801"/>
    </source>
</evidence>
<dbReference type="InterPro" id="IPR000383">
    <property type="entry name" value="Xaa-Pro-like_dom"/>
</dbReference>
<dbReference type="SUPFAM" id="SSF53474">
    <property type="entry name" value="alpha/beta-Hydrolases"/>
    <property type="match status" value="1"/>
</dbReference>
<name>A0A917BIA3_9MICO</name>
<evidence type="ECO:0000313" key="3">
    <source>
        <dbReference type="EMBL" id="GGF41269.1"/>
    </source>
</evidence>
<evidence type="ECO:0000259" key="2">
    <source>
        <dbReference type="SMART" id="SM00939"/>
    </source>
</evidence>
<keyword evidence="1 3" id="KW-0378">Hydrolase</keyword>
<dbReference type="SMART" id="SM00939">
    <property type="entry name" value="PepX_C"/>
    <property type="match status" value="1"/>
</dbReference>
<dbReference type="EMBL" id="BMGP01000009">
    <property type="protein sequence ID" value="GGF41269.1"/>
    <property type="molecule type" value="Genomic_DNA"/>
</dbReference>
<feature type="domain" description="Xaa-Pro dipeptidyl-peptidase C-terminal" evidence="2">
    <location>
        <begin position="320"/>
        <end position="554"/>
    </location>
</feature>
<dbReference type="AlphaFoldDB" id="A0A917BIA3"/>
<dbReference type="Pfam" id="PF08530">
    <property type="entry name" value="PepX_C"/>
    <property type="match status" value="1"/>
</dbReference>
<dbReference type="InterPro" id="IPR005674">
    <property type="entry name" value="CocE/Ser_esterase"/>
</dbReference>
<sequence length="564" mass="63835">METKPIDRPWKRPGAAAYARGRRAALFRPPVTVYEMAADVKKDEDVPVKMRDGVTLRLNLFRPAGTDGPLPVLLSAHPYGKDSVAKKKRGKWSLNPQFRIMNQPAPLRISNQTSWEAPDPVWWAQQGFAVINLDTRGGGHSEGRGDLLSDEEADDLSQVIAWAAEQSWSSGRVGMLGVSYLALSQYKVAALNPPALKAICPWEGFTDAYRDFFTPGGVVENGFARVWLFLTNRVAKLNINLAVERKKHPLRDEWWEKLTPDLSKITVPILECTSFSDDNLHSVGSMRAFQNVGSVHRHAYTHRGPKWATFYGEQARAHQLQFFDRHLREKDVSELPAMRLEIRDRLDHIAEVRDEQEWPLARTDWRRLHLSRDGRLTESPTKPGSVSFDLKRNAASFEYRFDEETELSGPMTLRLQVSTEQAADPRLFVGVEKWSQSKPVSFEGSYGYGRDSIAQGRLRLALRELDTALSTPHQPEHTFRTLQPVRDGEQMEVLIPLSSSATLFHSGESIRLVIAGRYLQPRNPLFGHFPTHYEPSKTGKATITWNPNRPSTLEIPVIPPKLRG</sequence>